<dbReference type="AlphaFoldDB" id="A0A485K6E3"/>
<feature type="domain" description="DSBA-like thioredoxin" evidence="1">
    <location>
        <begin position="11"/>
        <end position="214"/>
    </location>
</feature>
<dbReference type="Pfam" id="PF01323">
    <property type="entry name" value="DSBA"/>
    <property type="match status" value="1"/>
</dbReference>
<evidence type="ECO:0000313" key="3">
    <source>
        <dbReference type="EMBL" id="VFT78707.1"/>
    </source>
</evidence>
<dbReference type="OrthoDB" id="60308at2759"/>
<dbReference type="EMBL" id="VJMH01000121">
    <property type="protein sequence ID" value="KAF0718777.1"/>
    <property type="molecule type" value="Genomic_DNA"/>
</dbReference>
<reference evidence="3 4" key="1">
    <citation type="submission" date="2019-03" db="EMBL/GenBank/DDBJ databases">
        <authorList>
            <person name="Gaulin E."/>
            <person name="Dumas B."/>
        </authorList>
    </citation>
    <scope>NUCLEOTIDE SEQUENCE [LARGE SCALE GENOMIC DNA]</scope>
    <source>
        <strain evidence="3">CBS 568.67</strain>
    </source>
</reference>
<dbReference type="PANTHER" id="PTHR13887">
    <property type="entry name" value="GLUTATHIONE S-TRANSFERASE KAPPA"/>
    <property type="match status" value="1"/>
</dbReference>
<reference evidence="2" key="2">
    <citation type="submission" date="2019-06" db="EMBL/GenBank/DDBJ databases">
        <title>Genomics analysis of Aphanomyces spp. identifies a new class of oomycete effector associated with host adaptation.</title>
        <authorList>
            <person name="Gaulin E."/>
        </authorList>
    </citation>
    <scope>NUCLEOTIDE SEQUENCE</scope>
    <source>
        <strain evidence="2">CBS 578.67</strain>
    </source>
</reference>
<evidence type="ECO:0000313" key="2">
    <source>
        <dbReference type="EMBL" id="KAF0718777.1"/>
    </source>
</evidence>
<name>A0A485K6E3_9STRA</name>
<dbReference type="SUPFAM" id="SSF52833">
    <property type="entry name" value="Thioredoxin-like"/>
    <property type="match status" value="1"/>
</dbReference>
<dbReference type="InterPro" id="IPR001853">
    <property type="entry name" value="DSBA-like_thioredoxin_dom"/>
</dbReference>
<dbReference type="CDD" id="cd03024">
    <property type="entry name" value="DsbA_FrnE"/>
    <property type="match status" value="1"/>
</dbReference>
<dbReference type="Gene3D" id="3.40.30.10">
    <property type="entry name" value="Glutaredoxin"/>
    <property type="match status" value="1"/>
</dbReference>
<evidence type="ECO:0000313" key="4">
    <source>
        <dbReference type="Proteomes" id="UP000332933"/>
    </source>
</evidence>
<gene>
    <name evidence="3" type="primary">Aste57867_1491</name>
    <name evidence="2" type="ORF">As57867_001490</name>
    <name evidence="3" type="ORF">ASTE57867_1491</name>
</gene>
<proteinExistence type="predicted"/>
<dbReference type="PANTHER" id="PTHR13887:SF41">
    <property type="entry name" value="THIOREDOXIN SUPERFAMILY PROTEIN"/>
    <property type="match status" value="1"/>
</dbReference>
<dbReference type="EMBL" id="CAADRA010000121">
    <property type="protein sequence ID" value="VFT78707.1"/>
    <property type="molecule type" value="Genomic_DNA"/>
</dbReference>
<evidence type="ECO:0000259" key="1">
    <source>
        <dbReference type="Pfam" id="PF01323"/>
    </source>
</evidence>
<sequence length="221" mass="24270">MAALKKTLVKIDFVSDVSCPWCVVGLKSLEEALTRVAPSIQADLHFEPFEINPKMVKEGEEINEHLARKYGGTPAQFAKNREAIRQRGEAVGFTFSMGARARIYNTFDAHRLLHWAGTKDADTQHKLKMGLFTDYFTHGKDPSSETVLVDAAVAAGLDAQEARTVLSSGQFATDVKRAEAKWHAMGINGVPAVIINDEHMISGGQPAEVFEQALRQIASDM</sequence>
<accession>A0A485K6E3</accession>
<organism evidence="3 4">
    <name type="scientific">Aphanomyces stellatus</name>
    <dbReference type="NCBI Taxonomy" id="120398"/>
    <lineage>
        <taxon>Eukaryota</taxon>
        <taxon>Sar</taxon>
        <taxon>Stramenopiles</taxon>
        <taxon>Oomycota</taxon>
        <taxon>Saprolegniomycetes</taxon>
        <taxon>Saprolegniales</taxon>
        <taxon>Verrucalvaceae</taxon>
        <taxon>Aphanomyces</taxon>
    </lineage>
</organism>
<protein>
    <submittedName>
        <fullName evidence="3">Aste57867_1491 protein</fullName>
    </submittedName>
</protein>
<keyword evidence="4" id="KW-1185">Reference proteome</keyword>
<dbReference type="Proteomes" id="UP000332933">
    <property type="component" value="Unassembled WGS sequence"/>
</dbReference>
<dbReference type="GO" id="GO:0016491">
    <property type="term" value="F:oxidoreductase activity"/>
    <property type="evidence" value="ECO:0007669"/>
    <property type="project" value="InterPro"/>
</dbReference>
<dbReference type="InterPro" id="IPR036249">
    <property type="entry name" value="Thioredoxin-like_sf"/>
</dbReference>